<comment type="caution">
    <text evidence="1">The sequence shown here is derived from an EMBL/GenBank/DDBJ whole genome shotgun (WGS) entry which is preliminary data.</text>
</comment>
<evidence type="ECO:0000313" key="2">
    <source>
        <dbReference type="Proteomes" id="UP001227268"/>
    </source>
</evidence>
<proteinExistence type="predicted"/>
<evidence type="ECO:0000313" key="1">
    <source>
        <dbReference type="EMBL" id="KAJ9092357.1"/>
    </source>
</evidence>
<organism evidence="1 2">
    <name type="scientific">Naganishia friedmannii</name>
    <dbReference type="NCBI Taxonomy" id="89922"/>
    <lineage>
        <taxon>Eukaryota</taxon>
        <taxon>Fungi</taxon>
        <taxon>Dikarya</taxon>
        <taxon>Basidiomycota</taxon>
        <taxon>Agaricomycotina</taxon>
        <taxon>Tremellomycetes</taxon>
        <taxon>Filobasidiales</taxon>
        <taxon>Filobasidiaceae</taxon>
        <taxon>Naganishia</taxon>
    </lineage>
</organism>
<dbReference type="EMBL" id="JASBWT010000039">
    <property type="protein sequence ID" value="KAJ9092357.1"/>
    <property type="molecule type" value="Genomic_DNA"/>
</dbReference>
<sequence>MAYQRRPTTRQQSQQQAAFSTSSAVHHSHKEQGSVNRNPSHVADSKNTVPDPSIQNDISGALQSSTTTTPSKNHDTHSDEHAHEAHDHTHDAHDHSHSHSHGGLFHSHNHDHSESAGELMSTLSRNDKGSRITLLGLASNVLLTALKGVAGYAMNSASLIAEAGHSFSDMGADFVTLACWKVSRRDPTRAYPYGYGKFETIGTLSVSLILVVAGIGIALHSYHLLLQVMLPWIHTLDPSNPLQSLLPYIPSSIPSPLLELFHNHGPGGHEAHSAAGAAVDAHGHGHDHAATAILNPHAAWFALISVVVKEWLFRATKKVADEVHSPVLLANAFHHRSDALTSGVALFSILGSHFGAPVLDPLGGIVVSIFILQQGLALSRTSVLELLDKGIEDSYRAKLERIVQPLVNGRDLLEIRNIRGVKAGGLTSLDLTITVPPTMSVLESHAVEAHVRETIMRQRKEVRELKIHVHAQEEGEVLTGLGVGKDTQADDSSVRHDFGRDGC</sequence>
<keyword evidence="2" id="KW-1185">Reference proteome</keyword>
<reference evidence="1" key="1">
    <citation type="submission" date="2023-04" db="EMBL/GenBank/DDBJ databases">
        <title>Draft Genome sequencing of Naganishia species isolated from polar environments using Oxford Nanopore Technology.</title>
        <authorList>
            <person name="Leo P."/>
            <person name="Venkateswaran K."/>
        </authorList>
    </citation>
    <scope>NUCLEOTIDE SEQUENCE</scope>
    <source>
        <strain evidence="1">MNA-CCFEE 5423</strain>
    </source>
</reference>
<dbReference type="Proteomes" id="UP001227268">
    <property type="component" value="Unassembled WGS sequence"/>
</dbReference>
<name>A0ACC2V163_9TREE</name>
<protein>
    <submittedName>
        <fullName evidence="1">Uncharacterized protein</fullName>
    </submittedName>
</protein>
<gene>
    <name evidence="1" type="ORF">QFC21_006857</name>
</gene>
<accession>A0ACC2V163</accession>